<organism evidence="2">
    <name type="scientific">marine metagenome</name>
    <dbReference type="NCBI Taxonomy" id="408172"/>
    <lineage>
        <taxon>unclassified sequences</taxon>
        <taxon>metagenomes</taxon>
        <taxon>ecological metagenomes</taxon>
    </lineage>
</organism>
<feature type="transmembrane region" description="Helical" evidence="1">
    <location>
        <begin position="377"/>
        <end position="397"/>
    </location>
</feature>
<dbReference type="AlphaFoldDB" id="A0A381YGB5"/>
<gene>
    <name evidence="2" type="ORF">METZ01_LOCUS129020</name>
</gene>
<evidence type="ECO:0000313" key="2">
    <source>
        <dbReference type="EMBL" id="SVA76166.1"/>
    </source>
</evidence>
<accession>A0A381YGB5</accession>
<feature type="transmembrane region" description="Helical" evidence="1">
    <location>
        <begin position="325"/>
        <end position="345"/>
    </location>
</feature>
<dbReference type="EMBL" id="UINC01018189">
    <property type="protein sequence ID" value="SVA76166.1"/>
    <property type="molecule type" value="Genomic_DNA"/>
</dbReference>
<name>A0A381YGB5_9ZZZZ</name>
<feature type="transmembrane region" description="Helical" evidence="1">
    <location>
        <begin position="403"/>
        <end position="423"/>
    </location>
</feature>
<dbReference type="Pfam" id="PF06123">
    <property type="entry name" value="CreD"/>
    <property type="match status" value="1"/>
</dbReference>
<evidence type="ECO:0000256" key="1">
    <source>
        <dbReference type="SAM" id="Phobius"/>
    </source>
</evidence>
<feature type="transmembrane region" description="Helical" evidence="1">
    <location>
        <begin position="298"/>
        <end position="318"/>
    </location>
</feature>
<keyword evidence="1" id="KW-0812">Transmembrane</keyword>
<keyword evidence="1" id="KW-0472">Membrane</keyword>
<reference evidence="2" key="1">
    <citation type="submission" date="2018-05" db="EMBL/GenBank/DDBJ databases">
        <authorList>
            <person name="Lanie J.A."/>
            <person name="Ng W.-L."/>
            <person name="Kazmierczak K.M."/>
            <person name="Andrzejewski T.M."/>
            <person name="Davidsen T.M."/>
            <person name="Wayne K.J."/>
            <person name="Tettelin H."/>
            <person name="Glass J.I."/>
            <person name="Rusch D."/>
            <person name="Podicherti R."/>
            <person name="Tsui H.-C.T."/>
            <person name="Winkler M.E."/>
        </authorList>
    </citation>
    <scope>NUCLEOTIDE SEQUENCE</scope>
</reference>
<dbReference type="InterPro" id="IPR010364">
    <property type="entry name" value="Uncharacterised_IM_CreD"/>
</dbReference>
<evidence type="ECO:0008006" key="3">
    <source>
        <dbReference type="Google" id="ProtNLM"/>
    </source>
</evidence>
<feature type="transmembrane region" description="Helical" evidence="1">
    <location>
        <begin position="351"/>
        <end position="370"/>
    </location>
</feature>
<protein>
    <recommendedName>
        <fullName evidence="3">Inner membrane protein CreD</fullName>
    </recommendedName>
</protein>
<keyword evidence="1" id="KW-1133">Transmembrane helix</keyword>
<sequence length="445" mass="50245">MILRQLAQLAAIAIIFLGYTIAWVILGTVNAGRTEGQIGVLSKRVQNSYGGPLIITPPRIYYERTKERKVMVAGLETISSFKERETVDPSDSNVAIDLSLERKNVGNLWFPVFFAKYQGQYEYDVEAIPRDVRSETLFLLPGLSSSESIFRNIEFKLNGGLVEPLARIVSNTPIELTATTYVNGKLMVDFSYETTGTDYFLYLLSNLGQQQNLEENEVRSDSIEKARLTRLDNFNLKLTTDFIKYEFPKRTVPYTTLRQEDGRSEFEWLFDKTVTGKNIGLIVPEELNPGDIASRISFFAPISLLFFFVVVTIFGILAKNRLHPVHYAFLAATFLSFHLTFSYAADHVSMRVAFATASLVSCFLTFTYLARVKDQKYALVSTSLQLLYLVVFSWSFFYQTDSGLGITGLIVTIVSVVTLFVLMQLTAKLDWQSLDLASQEKKLGS</sequence>
<proteinExistence type="predicted"/>